<name>A0ACC2QKC6_9NEOP</name>
<accession>A0ACC2QKC6</accession>
<evidence type="ECO:0000313" key="1">
    <source>
        <dbReference type="EMBL" id="KAJ8719584.1"/>
    </source>
</evidence>
<keyword evidence="2" id="KW-1185">Reference proteome</keyword>
<reference evidence="1" key="1">
    <citation type="submission" date="2023-03" db="EMBL/GenBank/DDBJ databases">
        <title>Chromosome-level genomes of two armyworms, Mythimna separata and Mythimna loreyi, provide insights into the biosynthesis and reception of sex pheromones.</title>
        <authorList>
            <person name="Zhao H."/>
        </authorList>
    </citation>
    <scope>NUCLEOTIDE SEQUENCE</scope>
    <source>
        <strain evidence="1">BeijingLab</strain>
    </source>
</reference>
<sequence>MTLENLLSQVGMGPKQLADRFSEVPVHDHHVYYAYEPSAPSHGSVATSKHNYGGGHKSSASMSALTLLAFLFFLHILQQCIKDHMTDMSTAPVMIMTAGREGDDAITKAATFNKIDKTGMTESNLEDIPDNDQMDANKQNKITERYGEKNPYDIDGSSNKHQLMKIKTAHVTKSDETKRKYVLKNYANRSNSFAGFYSAMDEE</sequence>
<dbReference type="Proteomes" id="UP001231649">
    <property type="component" value="Chromosome 3"/>
</dbReference>
<evidence type="ECO:0000313" key="2">
    <source>
        <dbReference type="Proteomes" id="UP001231649"/>
    </source>
</evidence>
<dbReference type="EMBL" id="CM056779">
    <property type="protein sequence ID" value="KAJ8719584.1"/>
    <property type="molecule type" value="Genomic_DNA"/>
</dbReference>
<comment type="caution">
    <text evidence="1">The sequence shown here is derived from an EMBL/GenBank/DDBJ whole genome shotgun (WGS) entry which is preliminary data.</text>
</comment>
<organism evidence="1 2">
    <name type="scientific">Mythimna loreyi</name>
    <dbReference type="NCBI Taxonomy" id="667449"/>
    <lineage>
        <taxon>Eukaryota</taxon>
        <taxon>Metazoa</taxon>
        <taxon>Ecdysozoa</taxon>
        <taxon>Arthropoda</taxon>
        <taxon>Hexapoda</taxon>
        <taxon>Insecta</taxon>
        <taxon>Pterygota</taxon>
        <taxon>Neoptera</taxon>
        <taxon>Endopterygota</taxon>
        <taxon>Lepidoptera</taxon>
        <taxon>Glossata</taxon>
        <taxon>Ditrysia</taxon>
        <taxon>Noctuoidea</taxon>
        <taxon>Noctuidae</taxon>
        <taxon>Noctuinae</taxon>
        <taxon>Hadenini</taxon>
        <taxon>Mythimna</taxon>
    </lineage>
</organism>
<protein>
    <submittedName>
        <fullName evidence="1">Uncharacterized protein</fullName>
    </submittedName>
</protein>
<proteinExistence type="predicted"/>
<gene>
    <name evidence="1" type="ORF">PYW08_011759</name>
</gene>